<dbReference type="RefSeq" id="WP_026390947.1">
    <property type="nucleotide sequence ID" value="NZ_LR215048.1"/>
</dbReference>
<dbReference type="InterPro" id="IPR009014">
    <property type="entry name" value="Transketo_C/PFOR_II"/>
</dbReference>
<evidence type="ECO:0000259" key="5">
    <source>
        <dbReference type="SMART" id="SM00861"/>
    </source>
</evidence>
<evidence type="ECO:0000256" key="3">
    <source>
        <dbReference type="ARBA" id="ARBA00023052"/>
    </source>
</evidence>
<keyword evidence="3" id="KW-0786">Thiamine pyrophosphate</keyword>
<keyword evidence="2 6" id="KW-0560">Oxidoreductase</keyword>
<dbReference type="AlphaFoldDB" id="A0A449BFS6"/>
<dbReference type="SMART" id="SM00861">
    <property type="entry name" value="Transket_pyr"/>
    <property type="match status" value="1"/>
</dbReference>
<keyword evidence="6" id="KW-0670">Pyruvate</keyword>
<dbReference type="Proteomes" id="UP000289841">
    <property type="component" value="Chromosome"/>
</dbReference>
<dbReference type="GO" id="GO:0004739">
    <property type="term" value="F:pyruvate dehydrogenase (acetyl-transferring) activity"/>
    <property type="evidence" value="ECO:0007669"/>
    <property type="project" value="UniProtKB-EC"/>
</dbReference>
<proteinExistence type="predicted"/>
<keyword evidence="7" id="KW-1185">Reference proteome</keyword>
<evidence type="ECO:0000256" key="1">
    <source>
        <dbReference type="ARBA" id="ARBA00001964"/>
    </source>
</evidence>
<dbReference type="Pfam" id="PF02780">
    <property type="entry name" value="Transketolase_C"/>
    <property type="match status" value="1"/>
</dbReference>
<gene>
    <name evidence="6" type="primary">pdhB</name>
    <name evidence="6" type="ORF">NCTC10138_01715</name>
</gene>
<dbReference type="Pfam" id="PF02779">
    <property type="entry name" value="Transket_pyr"/>
    <property type="match status" value="1"/>
</dbReference>
<comment type="cofactor">
    <cofactor evidence="1">
        <name>thiamine diphosphate</name>
        <dbReference type="ChEBI" id="CHEBI:58937"/>
    </cofactor>
</comment>
<dbReference type="CDD" id="cd07036">
    <property type="entry name" value="TPP_PYR_E1-PDHc-beta_like"/>
    <property type="match status" value="1"/>
</dbReference>
<protein>
    <submittedName>
        <fullName evidence="6">Pyruvate dehydrogenase E1 component, beta subunit</fullName>
        <ecNumber evidence="6">1.2.4.1</ecNumber>
    </submittedName>
</protein>
<name>A0A449BFS6_HAPAX</name>
<evidence type="ECO:0000313" key="7">
    <source>
        <dbReference type="Proteomes" id="UP000289841"/>
    </source>
</evidence>
<sequence>MAVLNLIQAINHTLDQQLEKNPNVVVYGEDVGVQGGVFRATAGLQKKYGVTRVFDTPIAESSIVGTAIGMAIGGMKPIVEIQFDGFMFPAFNQIVTQLARTRNRSRGNWTAPIVIRIPAGGGFKGLEHHSESLETYLGHIPGIKVVMPSTPYDAKGLLTAAINSKDPVIFLEPKRIYRSGKQEVPEESYEIPIGKAKVLKQGENLTIVGWGAQLREINAAVKEMEEELNITIEVIDLRTISPIDSETIIESVKKTGRFLVVHEAMRTYGPGAELIALVNEKAFLYLEAPATRLTGFDIVIPLARGEHHHMINKEQIKAEIKKVVEF</sequence>
<evidence type="ECO:0000256" key="4">
    <source>
        <dbReference type="SAM" id="Coils"/>
    </source>
</evidence>
<dbReference type="OrthoDB" id="8732661at2"/>
<dbReference type="PANTHER" id="PTHR43257">
    <property type="entry name" value="PYRUVATE DEHYDROGENASE E1 COMPONENT BETA SUBUNIT"/>
    <property type="match status" value="1"/>
</dbReference>
<evidence type="ECO:0000256" key="2">
    <source>
        <dbReference type="ARBA" id="ARBA00023002"/>
    </source>
</evidence>
<dbReference type="PANTHER" id="PTHR43257:SF2">
    <property type="entry name" value="PYRUVATE DEHYDROGENASE E1 COMPONENT SUBUNIT BETA"/>
    <property type="match status" value="1"/>
</dbReference>
<evidence type="ECO:0000313" key="6">
    <source>
        <dbReference type="EMBL" id="VEU81317.1"/>
    </source>
</evidence>
<dbReference type="EMBL" id="LR215048">
    <property type="protein sequence ID" value="VEU81317.1"/>
    <property type="molecule type" value="Genomic_DNA"/>
</dbReference>
<dbReference type="InterPro" id="IPR033248">
    <property type="entry name" value="Transketolase_C"/>
</dbReference>
<dbReference type="Gene3D" id="3.40.50.970">
    <property type="match status" value="1"/>
</dbReference>
<dbReference type="FunFam" id="3.40.50.970:FF:000001">
    <property type="entry name" value="Pyruvate dehydrogenase E1 beta subunit"/>
    <property type="match status" value="1"/>
</dbReference>
<dbReference type="STRING" id="1278311.GCA_000428705_01523"/>
<dbReference type="EC" id="1.2.4.1" evidence="6"/>
<dbReference type="InterPro" id="IPR029061">
    <property type="entry name" value="THDP-binding"/>
</dbReference>
<reference evidence="6 7" key="1">
    <citation type="submission" date="2019-01" db="EMBL/GenBank/DDBJ databases">
        <authorList>
            <consortium name="Pathogen Informatics"/>
        </authorList>
    </citation>
    <scope>NUCLEOTIDE SEQUENCE [LARGE SCALE GENOMIC DNA]</scope>
    <source>
        <strain evidence="6 7">NCTC10138</strain>
    </source>
</reference>
<feature type="domain" description="Transketolase-like pyrimidine-binding" evidence="5">
    <location>
        <begin position="4"/>
        <end position="179"/>
    </location>
</feature>
<dbReference type="FunFam" id="3.40.50.920:FF:000001">
    <property type="entry name" value="Pyruvate dehydrogenase E1 beta subunit"/>
    <property type="match status" value="1"/>
</dbReference>
<dbReference type="SUPFAM" id="SSF52922">
    <property type="entry name" value="TK C-terminal domain-like"/>
    <property type="match status" value="1"/>
</dbReference>
<keyword evidence="4" id="KW-0175">Coiled coil</keyword>
<accession>A0A449BFS6</accession>
<organism evidence="6 7">
    <name type="scientific">Haploplasma axanthum</name>
    <name type="common">Acholeplasma axanthum</name>
    <dbReference type="NCBI Taxonomy" id="29552"/>
    <lineage>
        <taxon>Bacteria</taxon>
        <taxon>Bacillati</taxon>
        <taxon>Mycoplasmatota</taxon>
        <taxon>Mollicutes</taxon>
        <taxon>Acholeplasmatales</taxon>
        <taxon>Acholeplasmataceae</taxon>
        <taxon>Haploplasma</taxon>
    </lineage>
</organism>
<dbReference type="Gene3D" id="3.40.50.920">
    <property type="match status" value="1"/>
</dbReference>
<feature type="coiled-coil region" evidence="4">
    <location>
        <begin position="207"/>
        <end position="234"/>
    </location>
</feature>
<dbReference type="SUPFAM" id="SSF52518">
    <property type="entry name" value="Thiamin diphosphate-binding fold (THDP-binding)"/>
    <property type="match status" value="1"/>
</dbReference>
<dbReference type="InterPro" id="IPR005475">
    <property type="entry name" value="Transketolase-like_Pyr-bd"/>
</dbReference>
<dbReference type="KEGG" id="aaxa:NCTC10138_01715"/>